<dbReference type="RefSeq" id="WP_066396183.1">
    <property type="nucleotide sequence ID" value="NZ_JAGIKZ010000011.1"/>
</dbReference>
<dbReference type="InterPro" id="IPR036280">
    <property type="entry name" value="Multihaem_cyt_sf"/>
</dbReference>
<protein>
    <submittedName>
        <fullName evidence="1">DNA-directed RNA polymerase subunit RPC12/RpoP</fullName>
    </submittedName>
</protein>
<proteinExistence type="predicted"/>
<keyword evidence="1" id="KW-0804">Transcription</keyword>
<reference evidence="1 2" key="1">
    <citation type="submission" date="2021-03" db="EMBL/GenBank/DDBJ databases">
        <title>Genomic Encyclopedia of Type Strains, Phase IV (KMG-IV): sequencing the most valuable type-strain genomes for metagenomic binning, comparative biology and taxonomic classification.</title>
        <authorList>
            <person name="Goeker M."/>
        </authorList>
    </citation>
    <scope>NUCLEOTIDE SEQUENCE [LARGE SCALE GENOMIC DNA]</scope>
    <source>
        <strain evidence="1 2">DSM 26675</strain>
    </source>
</reference>
<evidence type="ECO:0000313" key="1">
    <source>
        <dbReference type="EMBL" id="MBP2241729.1"/>
    </source>
</evidence>
<name>A0ABS4RG81_9BACI</name>
<accession>A0ABS4RG81</accession>
<dbReference type="EMBL" id="JAGIKZ010000011">
    <property type="protein sequence ID" value="MBP2241729.1"/>
    <property type="molecule type" value="Genomic_DNA"/>
</dbReference>
<keyword evidence="2" id="KW-1185">Reference proteome</keyword>
<sequence length="126" mass="15024">MRKNSLKLIVLSFFKENEIDYVFHKHDLIFSCFQCNKEANMDVATSYWHCINCHSKGNLKELIENKELFKRGINLYNPKKEKNELLGKLKQLISKQDDDKLKKQLESVYEKTYTLTNYLLNEKESI</sequence>
<keyword evidence="1" id="KW-0240">DNA-directed RNA polymerase</keyword>
<dbReference type="GO" id="GO:0000428">
    <property type="term" value="C:DNA-directed RNA polymerase complex"/>
    <property type="evidence" value="ECO:0007669"/>
    <property type="project" value="UniProtKB-KW"/>
</dbReference>
<organism evidence="1 2">
    <name type="scientific">Cytobacillus eiseniae</name>
    <dbReference type="NCBI Taxonomy" id="762947"/>
    <lineage>
        <taxon>Bacteria</taxon>
        <taxon>Bacillati</taxon>
        <taxon>Bacillota</taxon>
        <taxon>Bacilli</taxon>
        <taxon>Bacillales</taxon>
        <taxon>Bacillaceae</taxon>
        <taxon>Cytobacillus</taxon>
    </lineage>
</organism>
<dbReference type="Proteomes" id="UP001519293">
    <property type="component" value="Unassembled WGS sequence"/>
</dbReference>
<gene>
    <name evidence="1" type="ORF">J2Z40_002301</name>
</gene>
<dbReference type="SUPFAM" id="SSF48695">
    <property type="entry name" value="Multiheme cytochromes"/>
    <property type="match status" value="1"/>
</dbReference>
<evidence type="ECO:0000313" key="2">
    <source>
        <dbReference type="Proteomes" id="UP001519293"/>
    </source>
</evidence>
<comment type="caution">
    <text evidence="1">The sequence shown here is derived from an EMBL/GenBank/DDBJ whole genome shotgun (WGS) entry which is preliminary data.</text>
</comment>